<feature type="chain" id="PRO_5043641527" description="Hemopexin" evidence="18">
    <location>
        <begin position="20"/>
        <end position="445"/>
    </location>
</feature>
<evidence type="ECO:0000256" key="12">
    <source>
        <dbReference type="ARBA" id="ARBA00023180"/>
    </source>
</evidence>
<keyword evidence="12" id="KW-0325">Glycoprotein</keyword>
<dbReference type="PANTHER" id="PTHR22917">
    <property type="entry name" value="HEMOPEXIN DOMAIN-CONTAINING PROTEIN"/>
    <property type="match status" value="1"/>
</dbReference>
<keyword evidence="11 13" id="KW-0408">Iron</keyword>
<feature type="repeat" description="Hemopexin" evidence="17">
    <location>
        <begin position="259"/>
        <end position="303"/>
    </location>
</feature>
<accession>A0AAV6HC06</accession>
<evidence type="ECO:0000256" key="11">
    <source>
        <dbReference type="ARBA" id="ARBA00023004"/>
    </source>
</evidence>
<reference evidence="19" key="1">
    <citation type="submission" date="2020-10" db="EMBL/GenBank/DDBJ databases">
        <title>Chromosome-scale genome assembly of the Allis shad, Alosa alosa.</title>
        <authorList>
            <person name="Margot Z."/>
            <person name="Christophe K."/>
            <person name="Cabau C."/>
            <person name="Louis A."/>
            <person name="Berthelot C."/>
            <person name="Parey E."/>
            <person name="Roest Crollius H."/>
            <person name="Montfort J."/>
            <person name="Robinson-Rechavi M."/>
            <person name="Bucao C."/>
            <person name="Bouchez O."/>
            <person name="Gislard M."/>
            <person name="Lluch J."/>
            <person name="Milhes M."/>
            <person name="Lampietro C."/>
            <person name="Lopez Roques C."/>
            <person name="Donnadieu C."/>
            <person name="Braasch I."/>
            <person name="Desvignes T."/>
            <person name="Postlethwait J."/>
            <person name="Bobe J."/>
            <person name="Guiguen Y."/>
        </authorList>
    </citation>
    <scope>NUCLEOTIDE SEQUENCE</scope>
    <source>
        <strain evidence="19">M-15738</strain>
        <tissue evidence="19">Blood</tissue>
    </source>
</reference>
<organism evidence="19 20">
    <name type="scientific">Alosa alosa</name>
    <name type="common">allis shad</name>
    <dbReference type="NCBI Taxonomy" id="278164"/>
    <lineage>
        <taxon>Eukaryota</taxon>
        <taxon>Metazoa</taxon>
        <taxon>Chordata</taxon>
        <taxon>Craniata</taxon>
        <taxon>Vertebrata</taxon>
        <taxon>Euteleostomi</taxon>
        <taxon>Actinopterygii</taxon>
        <taxon>Neopterygii</taxon>
        <taxon>Teleostei</taxon>
        <taxon>Clupei</taxon>
        <taxon>Clupeiformes</taxon>
        <taxon>Clupeoidei</taxon>
        <taxon>Clupeidae</taxon>
        <taxon>Alosa</taxon>
    </lineage>
</organism>
<feature type="repeat" description="Hemopexin" evidence="17">
    <location>
        <begin position="194"/>
        <end position="240"/>
    </location>
</feature>
<keyword evidence="5 13" id="KW-0813">Transport</keyword>
<evidence type="ECO:0000313" key="19">
    <source>
        <dbReference type="EMBL" id="KAG5283501.1"/>
    </source>
</evidence>
<dbReference type="InterPro" id="IPR018487">
    <property type="entry name" value="Hemopexin-like_repeat"/>
</dbReference>
<feature type="disulfide bond" evidence="14">
    <location>
        <begin position="48"/>
        <end position="240"/>
    </location>
</feature>
<keyword evidence="9 18" id="KW-0732">Signal</keyword>
<dbReference type="SUPFAM" id="SSF50923">
    <property type="entry name" value="Hemopexin-like domain"/>
    <property type="match status" value="2"/>
</dbReference>
<evidence type="ECO:0000256" key="16">
    <source>
        <dbReference type="PIRSR" id="PIRSR002551-3"/>
    </source>
</evidence>
<comment type="subcellular location">
    <subcellularLocation>
        <location evidence="2">Secreted</location>
    </subcellularLocation>
</comment>
<feature type="disulfide bond" evidence="14">
    <location>
        <begin position="158"/>
        <end position="163"/>
    </location>
</feature>
<evidence type="ECO:0000256" key="8">
    <source>
        <dbReference type="ARBA" id="ARBA00022723"/>
    </source>
</evidence>
<proteinExistence type="inferred from homology"/>
<dbReference type="InterPro" id="IPR000585">
    <property type="entry name" value="Hemopexin-like_dom"/>
</dbReference>
<evidence type="ECO:0000256" key="1">
    <source>
        <dbReference type="ARBA" id="ARBA00002031"/>
    </source>
</evidence>
<evidence type="ECO:0000256" key="18">
    <source>
        <dbReference type="SAM" id="SignalP"/>
    </source>
</evidence>
<dbReference type="InterPro" id="IPR036375">
    <property type="entry name" value="Hemopexin-like_dom_sf"/>
</dbReference>
<feature type="repeat" description="Hemopexin" evidence="17">
    <location>
        <begin position="149"/>
        <end position="193"/>
    </location>
</feature>
<comment type="function">
    <text evidence="1 13">Binds heme and transports it to the liver for breakdown and iron recovery, after which the free hemopexin returns to the circulation.</text>
</comment>
<dbReference type="PANTHER" id="PTHR22917:SF9">
    <property type="entry name" value="HEMOPEXIN"/>
    <property type="match status" value="1"/>
</dbReference>
<dbReference type="CDD" id="cd00094">
    <property type="entry name" value="HX"/>
    <property type="match status" value="1"/>
</dbReference>
<evidence type="ECO:0000256" key="6">
    <source>
        <dbReference type="ARBA" id="ARBA00022525"/>
    </source>
</evidence>
<dbReference type="InterPro" id="IPR051298">
    <property type="entry name" value="Heme_transport/Cell_adhesion"/>
</dbReference>
<keyword evidence="14" id="KW-1015">Disulfide bond</keyword>
<dbReference type="GO" id="GO:0046872">
    <property type="term" value="F:metal ion binding"/>
    <property type="evidence" value="ECO:0007669"/>
    <property type="project" value="UniProtKB-UniRule"/>
</dbReference>
<dbReference type="InterPro" id="IPR016358">
    <property type="entry name" value="Hemopexin"/>
</dbReference>
<evidence type="ECO:0000256" key="9">
    <source>
        <dbReference type="ARBA" id="ARBA00022729"/>
    </source>
</evidence>
<comment type="similarity">
    <text evidence="3 13">Belongs to the hemopexin family.</text>
</comment>
<dbReference type="AlphaFoldDB" id="A0AAV6HC06"/>
<dbReference type="GO" id="GO:0006879">
    <property type="term" value="P:intracellular iron ion homeostasis"/>
    <property type="evidence" value="ECO:0007669"/>
    <property type="project" value="InterPro"/>
</dbReference>
<evidence type="ECO:0000256" key="2">
    <source>
        <dbReference type="ARBA" id="ARBA00004613"/>
    </source>
</evidence>
<dbReference type="Gene3D" id="2.110.10.10">
    <property type="entry name" value="Hemopexin-like domain"/>
    <property type="match status" value="2"/>
</dbReference>
<dbReference type="GO" id="GO:0015232">
    <property type="term" value="F:heme transmembrane transporter activity"/>
    <property type="evidence" value="ECO:0007669"/>
    <property type="project" value="InterPro"/>
</dbReference>
<sequence length="445" mass="50270">MKLLFQTLCLCLALALGRGAPTHDLMMADHRHGDHGSAGHHDAVLDRCEGIEFDAIAPDKSGVMLFFKGDHVWKGFHGQPELINSSFKEVDEHQQLGHVDAAFRMHYPDNTDHHDHTFLFLDDKVFSYYQQSLEKGFPKDISEVFPGVPSHLDAAVECPKGECVTDSVLFFKGNTVYLYDTRTKTVKSKEWSHLPNCTSALRWLEHYYCFSGHEFTKFHPVTGTVVGSYPKDARRYFMRCPNLGHGHGTNDTSQDLCKNVTVDAITSDDMGKAYVFKGPIYMRLDTHRDGWHPFPISNTWKEVTGAVDAVFTYVGKVYIIKGDQVYIYKSGPGYTLIEGYPKSLKEELAIEGPVDAAFVCGQHEIAHIIKDEKMYDVDLTVTPRVVDKEAHLPFKKVDAGMCGPDGVKIFVQDDFYRYETPQVLAFSKIRPEPHKISKEILGCNH</sequence>
<keyword evidence="6 13" id="KW-0964">Secreted</keyword>
<feature type="signal peptide" evidence="18">
    <location>
        <begin position="1"/>
        <end position="19"/>
    </location>
</feature>
<evidence type="ECO:0000256" key="5">
    <source>
        <dbReference type="ARBA" id="ARBA00022448"/>
    </source>
</evidence>
<comment type="caution">
    <text evidence="19">The sequence shown here is derived from an EMBL/GenBank/DDBJ whole genome shotgun (WGS) entry which is preliminary data.</text>
</comment>
<keyword evidence="20" id="KW-1185">Reference proteome</keyword>
<dbReference type="PROSITE" id="PS51642">
    <property type="entry name" value="HEMOPEXIN_2"/>
    <property type="match status" value="6"/>
</dbReference>
<keyword evidence="7 13" id="KW-0349">Heme</keyword>
<evidence type="ECO:0000313" key="20">
    <source>
        <dbReference type="Proteomes" id="UP000823561"/>
    </source>
</evidence>
<evidence type="ECO:0000256" key="4">
    <source>
        <dbReference type="ARBA" id="ARBA00013632"/>
    </source>
</evidence>
<dbReference type="GO" id="GO:0005615">
    <property type="term" value="C:extracellular space"/>
    <property type="evidence" value="ECO:0007669"/>
    <property type="project" value="TreeGrafter"/>
</dbReference>
<keyword evidence="8 13" id="KW-0479">Metal-binding</keyword>
<protein>
    <recommendedName>
        <fullName evidence="4 13">Hemopexin</fullName>
    </recommendedName>
</protein>
<evidence type="ECO:0000256" key="3">
    <source>
        <dbReference type="ARBA" id="ARBA00011072"/>
    </source>
</evidence>
<evidence type="ECO:0000256" key="10">
    <source>
        <dbReference type="ARBA" id="ARBA00022737"/>
    </source>
</evidence>
<dbReference type="PIRSF" id="PIRSF002551">
    <property type="entry name" value="Hemopexin_chordata"/>
    <property type="match status" value="1"/>
</dbReference>
<feature type="binding site" description="axial binding residue" evidence="15">
    <location>
        <position position="292"/>
    </location>
    <ligand>
        <name>heme</name>
        <dbReference type="ChEBI" id="CHEBI:30413"/>
        <label>2</label>
    </ligand>
    <ligandPart>
        <name>Fe</name>
        <dbReference type="ChEBI" id="CHEBI:18248"/>
    </ligandPart>
</feature>
<name>A0AAV6HC06_9TELE</name>
<dbReference type="FunFam" id="2.110.10.10:FF:000009">
    <property type="entry name" value="Hemopexin"/>
    <property type="match status" value="1"/>
</dbReference>
<feature type="glycosylation site" description="N-linked (GlcNAc...) asparagine" evidence="16">
    <location>
        <position position="196"/>
    </location>
</feature>
<feature type="binding site" description="axial binding residue" evidence="15">
    <location>
        <position position="245"/>
    </location>
    <ligand>
        <name>heme</name>
        <dbReference type="ChEBI" id="CHEBI:30413"/>
        <label>2</label>
    </ligand>
    <ligandPart>
        <name>Fe</name>
        <dbReference type="ChEBI" id="CHEBI:18248"/>
    </ligandPart>
</feature>
<evidence type="ECO:0000256" key="7">
    <source>
        <dbReference type="ARBA" id="ARBA00022617"/>
    </source>
</evidence>
<evidence type="ECO:0000256" key="13">
    <source>
        <dbReference type="PIRNR" id="PIRNR002551"/>
    </source>
</evidence>
<feature type="repeat" description="Hemopexin" evidence="17">
    <location>
        <begin position="304"/>
        <end position="351"/>
    </location>
</feature>
<evidence type="ECO:0000256" key="15">
    <source>
        <dbReference type="PIRSR" id="PIRSR002551-2"/>
    </source>
</evidence>
<feature type="disulfide bond" evidence="14">
    <location>
        <begin position="360"/>
        <end position="402"/>
    </location>
</feature>
<dbReference type="Proteomes" id="UP000823561">
    <property type="component" value="Chromosome 3"/>
</dbReference>
<dbReference type="SMART" id="SM00120">
    <property type="entry name" value="HX"/>
    <property type="match status" value="6"/>
</dbReference>
<dbReference type="Pfam" id="PF00045">
    <property type="entry name" value="Hemopexin"/>
    <property type="match status" value="2"/>
</dbReference>
<feature type="repeat" description="Hemopexin" evidence="17">
    <location>
        <begin position="50"/>
        <end position="90"/>
    </location>
</feature>
<evidence type="ECO:0000256" key="14">
    <source>
        <dbReference type="PIRSR" id="PIRSR002551-1"/>
    </source>
</evidence>
<feature type="disulfide bond" evidence="14">
    <location>
        <begin position="197"/>
        <end position="209"/>
    </location>
</feature>
<gene>
    <name evidence="19" type="ORF">AALO_G00042750</name>
</gene>
<evidence type="ECO:0000256" key="17">
    <source>
        <dbReference type="PROSITE-ProRule" id="PRU01011"/>
    </source>
</evidence>
<keyword evidence="10" id="KW-0677">Repeat</keyword>
<dbReference type="EMBL" id="JADWDJ010000003">
    <property type="protein sequence ID" value="KAG5283501.1"/>
    <property type="molecule type" value="Genomic_DNA"/>
</dbReference>
<feature type="repeat" description="Hemopexin" evidence="17">
    <location>
        <begin position="96"/>
        <end position="148"/>
    </location>
</feature>